<feature type="domain" description="Retroviral nucleocapsid Gag protein p24 C-terminal" evidence="1">
    <location>
        <begin position="222"/>
        <end position="284"/>
    </location>
</feature>
<dbReference type="InterPro" id="IPR008919">
    <property type="entry name" value="Retrov_capsid_N"/>
</dbReference>
<dbReference type="Pfam" id="PF00607">
    <property type="entry name" value="Gag_p24"/>
    <property type="match status" value="1"/>
</dbReference>
<evidence type="ECO:0000313" key="3">
    <source>
        <dbReference type="Proteomes" id="UP000523146"/>
    </source>
</evidence>
<protein>
    <submittedName>
        <fullName evidence="2">GAK8 protein</fullName>
    </submittedName>
</protein>
<keyword evidence="3" id="KW-1185">Reference proteome</keyword>
<reference evidence="2 3" key="1">
    <citation type="submission" date="2019-09" db="EMBL/GenBank/DDBJ databases">
        <title>Bird 10,000 Genomes (B10K) Project - Family phase.</title>
        <authorList>
            <person name="Zhang G."/>
        </authorList>
    </citation>
    <scope>NUCLEOTIDE SEQUENCE [LARGE SCALE GENOMIC DNA]</scope>
    <source>
        <strain evidence="2">B10K-DU-002-15</strain>
        <tissue evidence="2">Muscle</tissue>
    </source>
</reference>
<proteinExistence type="predicted"/>
<dbReference type="GO" id="GO:0016032">
    <property type="term" value="P:viral process"/>
    <property type="evidence" value="ECO:0007669"/>
    <property type="project" value="InterPro"/>
</dbReference>
<feature type="non-terminal residue" evidence="2">
    <location>
        <position position="1"/>
    </location>
</feature>
<dbReference type="Gene3D" id="1.10.375.10">
    <property type="entry name" value="Human Immunodeficiency Virus Type 1 Capsid Protein"/>
    <property type="match status" value="1"/>
</dbReference>
<dbReference type="PANTHER" id="PTHR40389:SF3">
    <property type="entry name" value="IGE-BINDING PROTEIN"/>
    <property type="match status" value="1"/>
</dbReference>
<dbReference type="InterPro" id="IPR050195">
    <property type="entry name" value="Primate_lentivir_Gag_pol-like"/>
</dbReference>
<dbReference type="Proteomes" id="UP000523146">
    <property type="component" value="Unassembled WGS sequence"/>
</dbReference>
<dbReference type="InterPro" id="IPR045345">
    <property type="entry name" value="Gag_p24_C"/>
</dbReference>
<dbReference type="SUPFAM" id="SSF47353">
    <property type="entry name" value="Retrovirus capsid dimerization domain-like"/>
    <property type="match status" value="1"/>
</dbReference>
<organism evidence="2 3">
    <name type="scientific">Toxostoma redivivum</name>
    <name type="common">California thrasher</name>
    <dbReference type="NCBI Taxonomy" id="99882"/>
    <lineage>
        <taxon>Eukaryota</taxon>
        <taxon>Metazoa</taxon>
        <taxon>Chordata</taxon>
        <taxon>Craniata</taxon>
        <taxon>Vertebrata</taxon>
        <taxon>Euteleostomi</taxon>
        <taxon>Archelosauria</taxon>
        <taxon>Archosauria</taxon>
        <taxon>Dinosauria</taxon>
        <taxon>Saurischia</taxon>
        <taxon>Theropoda</taxon>
        <taxon>Coelurosauria</taxon>
        <taxon>Aves</taxon>
        <taxon>Neognathae</taxon>
        <taxon>Neoaves</taxon>
        <taxon>Telluraves</taxon>
        <taxon>Australaves</taxon>
        <taxon>Passeriformes</taxon>
        <taxon>Mimidae</taxon>
        <taxon>Toxostoma</taxon>
    </lineage>
</organism>
<feature type="non-terminal residue" evidence="2">
    <location>
        <position position="321"/>
    </location>
</feature>
<dbReference type="InterPro" id="IPR008916">
    <property type="entry name" value="Retrov_capsid_C"/>
</dbReference>
<dbReference type="SUPFAM" id="SSF47943">
    <property type="entry name" value="Retrovirus capsid protein, N-terminal core domain"/>
    <property type="match status" value="1"/>
</dbReference>
<evidence type="ECO:0000259" key="1">
    <source>
        <dbReference type="Pfam" id="PF19317"/>
    </source>
</evidence>
<sequence length="321" mass="35550">PTHPTQSVQQLQQMLQPEVSAPSMQILPPPYPALIPGPAGAEGHSAKISSGKQWSEIVRDAIIEGEWQAAGALARPIIFDQQAPRYEQHCWKILQQIKQTVIEHGIKSEAARTMLDWIFTADVNSPHDCRQIARLLLSPSQHVIWEKEWTRLAVMEASRPRDPNDILNGLNPDMLTGSGVYSNLTVQLNYPLSMHHLSAHLARQAFNAIPASQPCTPFPADQQGITKPYTNFIDRLWTALNNPNDLTDEVRQKMFKLLAFENANSKIRPLLITLGKDADVAEMIDMATRASQSQQQVVANAVAEAVKPVTNLLAAVVSKIS</sequence>
<evidence type="ECO:0000313" key="2">
    <source>
        <dbReference type="EMBL" id="NWS79326.1"/>
    </source>
</evidence>
<dbReference type="EMBL" id="VXBI01000068">
    <property type="protein sequence ID" value="NWS79326.1"/>
    <property type="molecule type" value="Genomic_DNA"/>
</dbReference>
<dbReference type="Gene3D" id="1.10.1200.30">
    <property type="match status" value="1"/>
</dbReference>
<comment type="caution">
    <text evidence="2">The sequence shown here is derived from an EMBL/GenBank/DDBJ whole genome shotgun (WGS) entry which is preliminary data.</text>
</comment>
<dbReference type="AlphaFoldDB" id="A0A7K5ICI0"/>
<accession>A0A7K5ICI0</accession>
<dbReference type="PANTHER" id="PTHR40389">
    <property type="entry name" value="ENDOGENOUS RETROVIRUS GROUP K MEMBER 24 GAG POLYPROTEIN-RELATED"/>
    <property type="match status" value="1"/>
</dbReference>
<dbReference type="Pfam" id="PF19317">
    <property type="entry name" value="Gag_p24_C"/>
    <property type="match status" value="1"/>
</dbReference>
<name>A0A7K5ICI0_TOXRE</name>
<gene>
    <name evidence="2" type="primary">Ervk8</name>
    <name evidence="2" type="ORF">TOXRED_R13635</name>
</gene>